<feature type="compositionally biased region" description="Basic residues" evidence="6">
    <location>
        <begin position="425"/>
        <end position="435"/>
    </location>
</feature>
<dbReference type="GO" id="GO:0033292">
    <property type="term" value="P:T-tubule organization"/>
    <property type="evidence" value="ECO:0000318"/>
    <property type="project" value="GO_Central"/>
</dbReference>
<dbReference type="SUPFAM" id="SSF49562">
    <property type="entry name" value="C2 domain (Calcium/lipid-binding domain, CaLB)"/>
    <property type="match status" value="5"/>
</dbReference>
<evidence type="ECO:0000256" key="5">
    <source>
        <dbReference type="ARBA" id="ARBA00023136"/>
    </source>
</evidence>
<feature type="compositionally biased region" description="Basic residues" evidence="6">
    <location>
        <begin position="484"/>
        <end position="495"/>
    </location>
</feature>
<dbReference type="Proteomes" id="UP000005239">
    <property type="component" value="Unassembled WGS sequence"/>
</dbReference>
<feature type="compositionally biased region" description="Basic and acidic residues" evidence="6">
    <location>
        <begin position="2230"/>
        <end position="2239"/>
    </location>
</feature>
<dbReference type="InterPro" id="IPR037721">
    <property type="entry name" value="Ferlin"/>
</dbReference>
<dbReference type="Pfam" id="PF08150">
    <property type="entry name" value="FerB"/>
    <property type="match status" value="1"/>
</dbReference>
<reference evidence="8" key="2">
    <citation type="submission" date="2022-06" db="UniProtKB">
        <authorList>
            <consortium name="EnsemblMetazoa"/>
        </authorList>
    </citation>
    <scope>IDENTIFICATION</scope>
    <source>
        <strain evidence="8">PS312</strain>
    </source>
</reference>
<feature type="compositionally biased region" description="Low complexity" evidence="6">
    <location>
        <begin position="2245"/>
        <end position="2254"/>
    </location>
</feature>
<evidence type="ECO:0000256" key="3">
    <source>
        <dbReference type="ARBA" id="ARBA00022737"/>
    </source>
</evidence>
<accession>A0A2A6BGW4</accession>
<feature type="compositionally biased region" description="Low complexity" evidence="6">
    <location>
        <begin position="460"/>
        <end position="475"/>
    </location>
</feature>
<reference evidence="9" key="1">
    <citation type="journal article" date="2008" name="Nat. Genet.">
        <title>The Pristionchus pacificus genome provides a unique perspective on nematode lifestyle and parasitism.</title>
        <authorList>
            <person name="Dieterich C."/>
            <person name="Clifton S.W."/>
            <person name="Schuster L.N."/>
            <person name="Chinwalla A."/>
            <person name="Delehaunty K."/>
            <person name="Dinkelacker I."/>
            <person name="Fulton L."/>
            <person name="Fulton R."/>
            <person name="Godfrey J."/>
            <person name="Minx P."/>
            <person name="Mitreva M."/>
            <person name="Roeseler W."/>
            <person name="Tian H."/>
            <person name="Witte H."/>
            <person name="Yang S.P."/>
            <person name="Wilson R.K."/>
            <person name="Sommer R.J."/>
        </authorList>
    </citation>
    <scope>NUCLEOTIDE SEQUENCE [LARGE SCALE GENOMIC DNA]</scope>
    <source>
        <strain evidence="9">PS312</strain>
    </source>
</reference>
<dbReference type="Gene3D" id="2.60.40.150">
    <property type="entry name" value="C2 domain"/>
    <property type="match status" value="4"/>
</dbReference>
<dbReference type="InterPro" id="IPR037724">
    <property type="entry name" value="C2E_Ferlin"/>
</dbReference>
<evidence type="ECO:0000256" key="4">
    <source>
        <dbReference type="ARBA" id="ARBA00022989"/>
    </source>
</evidence>
<dbReference type="PANTHER" id="PTHR12546:SF33">
    <property type="entry name" value="SPERM VESICLE FUSION PROTEIN FER-1"/>
    <property type="match status" value="1"/>
</dbReference>
<feature type="transmembrane region" description="Helical" evidence="7">
    <location>
        <begin position="2368"/>
        <end position="2388"/>
    </location>
</feature>
<keyword evidence="3" id="KW-0677">Repeat</keyword>
<dbReference type="SMART" id="SM00239">
    <property type="entry name" value="C2"/>
    <property type="match status" value="5"/>
</dbReference>
<dbReference type="InterPro" id="IPR032362">
    <property type="entry name" value="Ferlin_C"/>
</dbReference>
<keyword evidence="5 7" id="KW-0472">Membrane</keyword>
<evidence type="ECO:0000256" key="2">
    <source>
        <dbReference type="ARBA" id="ARBA00022692"/>
    </source>
</evidence>
<feature type="transmembrane region" description="Helical" evidence="7">
    <location>
        <begin position="183"/>
        <end position="205"/>
    </location>
</feature>
<dbReference type="InterPro" id="IPR055072">
    <property type="entry name" value="Ferlin_DSRM"/>
</dbReference>
<name>A0A2A6BGW4_PRIPA</name>
<dbReference type="Pfam" id="PF16165">
    <property type="entry name" value="Ferlin_C"/>
    <property type="match status" value="1"/>
</dbReference>
<dbReference type="CDD" id="cd04037">
    <property type="entry name" value="C2E_Ferlin"/>
    <property type="match status" value="1"/>
</dbReference>
<dbReference type="PANTHER" id="PTHR12546">
    <property type="entry name" value="FER-1-LIKE"/>
    <property type="match status" value="1"/>
</dbReference>
<dbReference type="InterPro" id="IPR035892">
    <property type="entry name" value="C2_domain_sf"/>
</dbReference>
<dbReference type="Pfam" id="PF00168">
    <property type="entry name" value="C2"/>
    <property type="match status" value="4"/>
</dbReference>
<evidence type="ECO:0000256" key="7">
    <source>
        <dbReference type="SAM" id="Phobius"/>
    </source>
</evidence>
<keyword evidence="4 7" id="KW-1133">Transmembrane helix</keyword>
<sequence length="2398" mass="274164">MAAMTRLGIVTSIYMMFTYLASEFRTNTWRDRQKCLDSCLFIIIIRWIMESIDTARKWIPFMGRSVKPKKVLEKKTWTIESLIKKEGSGKCVGTWPLMKARPEDYQRWNAHGFIVLDIQVIQYGVALGHKVSSGAGKDDDDDNKDPRIPQSDRVSYLGSKIRYVKDKAVTFGKGFASTVFSGLIAPLLVHIITCLVAVMLILFFVSQLLNRFNFLNGLDCPDWLLAEIAEISKMTTIKYKLLCGVVLNRLSTATLNEIDTSKYVNESLDGDSIARIMTATSYIIENATLSITPTSDLIRELEQLGMTSEHSRILGKSIEYSPNLQSTLLRGITKAPAIVQVNSKGDTVMLQDDREESYRVKVSATQLESLKRGSFGGCSERSLLVCHHASMAEQQVQSSSGGGEASGSKTSLLKKIKSKLSGSKSKMKSKVKSLKSKTDQSGPDSETDVDPSEIDDDSSHTQSTTRTRNSSFSSGESEESGRYRGGRIKKKRYKKTERDFENTDKSGVYHIMIRIIEGRDLPGVNLRVKALVDGRSESTRVSSEKDPRWRQNLSFTLNRSMEKMSDTVFELKLYSENRIARDKLHGEWNCFLGSILHQPDRAIISKWVALRRPRRDNETIVNETENVGFLRISIAIYGNNETPPPMADDESHELFSGAQLQQFTLAVRLFRLHALATRMREPWRKDRDRKSEKSQDPPYYAVRVTVGDSSAESNAESITLSEGYFVIALNREIMLPIMWPTVINKIHFALILSKGKKTRRIVARSSIRLNSIYVAGEDGFLPTFGPSFINFYGPQRVPRLKRRREKHPEKDFDEHMYYCRLLVSVDCFDTPSDDSTVAEISVDAHKFATPFEKYFKYVMCGSFFICSNIDPSFSTSSLMFLVSIGNYGSSDMHGINERSSTLATMPYYDGTKCFTIPWGNYKPLVYIPCGFDRSAFRIERINAIMKVVTLLDHYIDEARVNADQSSPEDVASITVEAIEHTCKKLDSLFNHHRSDELSTPLDFDRYQARRRMMEEMKGELVDLKFTGLKPADTVVDSMRLLCRIREWVGRMAVDDSASLPDVFIKMFADGKLIGLARIPTAKVFFSKNDALRGDLCAKLHAYPIEWLQTNAQRRKAENVPAVLHARLWVGDENRAIYWQRDIQPADQKSYLEIYQYQKKPVLGKSVFKDAGFRSITSRSEEMDMAAYTREAPTGWKYKGSWFIMNSHSMWMREEKYKKNVIDKLFELEWKPGGDPSTGWEFKSYTDYYGKTLDAKVIEDSPPDGWEFVGEGRWLPDRHSYGDQDGWCYSVSECFWGEAEMRDDRMGPMHLYRRRCLQRMRTSKEYNEKEEDLEEFLKTVRPEENWEYARDEKQFFHDDADSGDTIRRRRCLIEIARTDVDCTPETLDIPRFYEVHSGSVHKWQMRAYILWGKELLPSQKKSRVFVRVTFMDKSKETSIVEKSQHPIWNESMIFENLMIPGAQNGLKEYPPSVLVEVKGERLDDREVFLGRFYAKPNVILSKVDRRGALSWHTLHFKNQRTRGSLLACFELFLLPSSTNSKGKTAAQGYLPKLPEIKSHLSTAKYKRYEVPKDICPTFEKYSVQALFWGVRNLAKYQLLSVRRPFVEIIVGDEDAITGPLYDVTKNPNFDEPFITFESVRLPTLLHLAPPLMLNLFDSRAFKRTPLVGSCSISDFKRYIHVISKSEARSVHDYSAFDAFVDQQDEAQDGPEEAITSVHEGSGDWVSQTSDVKIDWWSKYYYSAGLPEKAPSYETSGYDQLRIYDCDLEAVSEFRGFEDFLDTFKFSKSSKGHFDDAEEKEVTGELKGKLFITKHVGGKPCLIEHPPGVEFTGPVECVVRVYVVEAKELVTPRRSGIADPYIVVRLGKQKIKLKKSYRADTTEPEFGEMVEFKATIPIEKDLTISVMDKRTLLADEEIGSTRIDLENRLLSKFRGTVGIADEFVTKGDLGWRDQMTPLKILARYCKKMLLPPPDAIYDDNKNAIGLKMLGLSFLAKDVADPKRPEMCGGPIQRIALYILHKVSLGLIPPSLDISLREPQPYQLRIALFYVTNAILCKRSFGKPSGDLYFKVFVNGQMKPYKTDIHYRVTDGYGSFNWRIIIDFDYNPWEKKVYMYEKKRMFKKAHRELVDPLVIIQLWDNNKFKKDGFIGEYTLNLFDIEYGKMSESEQREVTYAKEKKTCWCILGCKFMCKACIKCCCTCLPTSDMSKGPPKPVPLPRAPRYGRPSARPVIVKEPKKEEGGGAGDGSTTTTSSSDPPVSLFDMYATEGVWPMLSRTLQSEQKLDLSARKKKDDDAQTDVDYVMGCLEMELQLLTKAEADADPVGAKRKEPNHNPFLDKPDRSKWDSFWFTSRIKPALSFWWRKCGVQCMMVTIIIVFTILVVAAFIYQLSNFPFKIIGL</sequence>
<keyword evidence="2 7" id="KW-0812">Transmembrane</keyword>
<keyword evidence="9" id="KW-1185">Reference proteome</keyword>
<protein>
    <submittedName>
        <fullName evidence="8">Fer-1</fullName>
    </submittedName>
</protein>
<dbReference type="SMART" id="SM01201">
    <property type="entry name" value="FerB"/>
    <property type="match status" value="1"/>
</dbReference>
<gene>
    <name evidence="8" type="primary">WBGene00116332</name>
</gene>
<feature type="region of interest" description="Disordered" evidence="6">
    <location>
        <begin position="2205"/>
        <end position="2257"/>
    </location>
</feature>
<accession>A0A8R1YJL4</accession>
<organism evidence="8 9">
    <name type="scientific">Pristionchus pacificus</name>
    <name type="common">Parasitic nematode worm</name>
    <dbReference type="NCBI Taxonomy" id="54126"/>
    <lineage>
        <taxon>Eukaryota</taxon>
        <taxon>Metazoa</taxon>
        <taxon>Ecdysozoa</taxon>
        <taxon>Nematoda</taxon>
        <taxon>Chromadorea</taxon>
        <taxon>Rhabditida</taxon>
        <taxon>Rhabditina</taxon>
        <taxon>Diplogasteromorpha</taxon>
        <taxon>Diplogasteroidea</taxon>
        <taxon>Neodiplogasteridae</taxon>
        <taxon>Pristionchus</taxon>
    </lineage>
</organism>
<dbReference type="Pfam" id="PF21672">
    <property type="entry name" value="COMM_HN"/>
    <property type="match status" value="1"/>
</dbReference>
<dbReference type="InterPro" id="IPR000008">
    <property type="entry name" value="C2_dom"/>
</dbReference>
<dbReference type="InterPro" id="IPR012561">
    <property type="entry name" value="Ferlin_B-domain"/>
</dbReference>
<feature type="region of interest" description="Disordered" evidence="6">
    <location>
        <begin position="417"/>
        <end position="499"/>
    </location>
</feature>
<dbReference type="PROSITE" id="PS50004">
    <property type="entry name" value="C2"/>
    <property type="match status" value="5"/>
</dbReference>
<comment type="subcellular location">
    <subcellularLocation>
        <location evidence="1">Membrane</location>
        <topology evidence="1">Single-pass membrane protein</topology>
    </subcellularLocation>
</comment>
<evidence type="ECO:0000313" key="8">
    <source>
        <dbReference type="EnsemblMetazoa" id="PPA26778.1"/>
    </source>
</evidence>
<dbReference type="GO" id="GO:0001778">
    <property type="term" value="P:plasma membrane repair"/>
    <property type="evidence" value="ECO:0000318"/>
    <property type="project" value="GO_Central"/>
</dbReference>
<dbReference type="EnsemblMetazoa" id="PPA26778.1">
    <property type="protein sequence ID" value="PPA26778.1"/>
    <property type="gene ID" value="WBGene00116332"/>
</dbReference>
<feature type="compositionally biased region" description="Acidic residues" evidence="6">
    <location>
        <begin position="445"/>
        <end position="456"/>
    </location>
</feature>
<dbReference type="GO" id="GO:0016020">
    <property type="term" value="C:membrane"/>
    <property type="evidence" value="ECO:0007669"/>
    <property type="project" value="UniProtKB-SubCell"/>
</dbReference>
<evidence type="ECO:0000313" key="9">
    <source>
        <dbReference type="Proteomes" id="UP000005239"/>
    </source>
</evidence>
<evidence type="ECO:0000256" key="6">
    <source>
        <dbReference type="SAM" id="MobiDB-lite"/>
    </source>
</evidence>
<feature type="transmembrane region" description="Helical" evidence="7">
    <location>
        <begin position="6"/>
        <end position="24"/>
    </location>
</feature>
<proteinExistence type="predicted"/>
<dbReference type="Pfam" id="PF22901">
    <property type="entry name" value="dsrm_Ferlin"/>
    <property type="match status" value="1"/>
</dbReference>
<evidence type="ECO:0000256" key="1">
    <source>
        <dbReference type="ARBA" id="ARBA00004167"/>
    </source>
</evidence>
<dbReference type="GO" id="GO:0061025">
    <property type="term" value="P:membrane fusion"/>
    <property type="evidence" value="ECO:0000318"/>
    <property type="project" value="GO_Central"/>
</dbReference>